<dbReference type="Proteomes" id="UP000821845">
    <property type="component" value="Chromosome 1"/>
</dbReference>
<evidence type="ECO:0000313" key="1">
    <source>
        <dbReference type="EMBL" id="KAH6943937.1"/>
    </source>
</evidence>
<gene>
    <name evidence="1" type="ORF">HPB50_000651</name>
</gene>
<comment type="caution">
    <text evidence="1">The sequence shown here is derived from an EMBL/GenBank/DDBJ whole genome shotgun (WGS) entry which is preliminary data.</text>
</comment>
<name>A0ACB7T8U4_HYAAI</name>
<organism evidence="1 2">
    <name type="scientific">Hyalomma asiaticum</name>
    <name type="common">Tick</name>
    <dbReference type="NCBI Taxonomy" id="266040"/>
    <lineage>
        <taxon>Eukaryota</taxon>
        <taxon>Metazoa</taxon>
        <taxon>Ecdysozoa</taxon>
        <taxon>Arthropoda</taxon>
        <taxon>Chelicerata</taxon>
        <taxon>Arachnida</taxon>
        <taxon>Acari</taxon>
        <taxon>Parasitiformes</taxon>
        <taxon>Ixodida</taxon>
        <taxon>Ixodoidea</taxon>
        <taxon>Ixodidae</taxon>
        <taxon>Hyalomminae</taxon>
        <taxon>Hyalomma</taxon>
    </lineage>
</organism>
<reference evidence="1" key="1">
    <citation type="submission" date="2020-05" db="EMBL/GenBank/DDBJ databases">
        <title>Large-scale comparative analyses of tick genomes elucidate their genetic diversity and vector capacities.</title>
        <authorList>
            <person name="Jia N."/>
            <person name="Wang J."/>
            <person name="Shi W."/>
            <person name="Du L."/>
            <person name="Sun Y."/>
            <person name="Zhan W."/>
            <person name="Jiang J."/>
            <person name="Wang Q."/>
            <person name="Zhang B."/>
            <person name="Ji P."/>
            <person name="Sakyi L.B."/>
            <person name="Cui X."/>
            <person name="Yuan T."/>
            <person name="Jiang B."/>
            <person name="Yang W."/>
            <person name="Lam T.T.-Y."/>
            <person name="Chang Q."/>
            <person name="Ding S."/>
            <person name="Wang X."/>
            <person name="Zhu J."/>
            <person name="Ruan X."/>
            <person name="Zhao L."/>
            <person name="Wei J."/>
            <person name="Que T."/>
            <person name="Du C."/>
            <person name="Cheng J."/>
            <person name="Dai P."/>
            <person name="Han X."/>
            <person name="Huang E."/>
            <person name="Gao Y."/>
            <person name="Liu J."/>
            <person name="Shao H."/>
            <person name="Ye R."/>
            <person name="Li L."/>
            <person name="Wei W."/>
            <person name="Wang X."/>
            <person name="Wang C."/>
            <person name="Yang T."/>
            <person name="Huo Q."/>
            <person name="Li W."/>
            <person name="Guo W."/>
            <person name="Chen H."/>
            <person name="Zhou L."/>
            <person name="Ni X."/>
            <person name="Tian J."/>
            <person name="Zhou Y."/>
            <person name="Sheng Y."/>
            <person name="Liu T."/>
            <person name="Pan Y."/>
            <person name="Xia L."/>
            <person name="Li J."/>
            <person name="Zhao F."/>
            <person name="Cao W."/>
        </authorList>
    </citation>
    <scope>NUCLEOTIDE SEQUENCE</scope>
    <source>
        <strain evidence="1">Hyas-2018</strain>
    </source>
</reference>
<protein>
    <submittedName>
        <fullName evidence="1">Uncharacterized protein</fullName>
    </submittedName>
</protein>
<accession>A0ACB7T8U4</accession>
<keyword evidence="2" id="KW-1185">Reference proteome</keyword>
<proteinExistence type="predicted"/>
<dbReference type="EMBL" id="CM023481">
    <property type="protein sequence ID" value="KAH6943937.1"/>
    <property type="molecule type" value="Genomic_DNA"/>
</dbReference>
<evidence type="ECO:0000313" key="2">
    <source>
        <dbReference type="Proteomes" id="UP000821845"/>
    </source>
</evidence>
<sequence>MSGCAGRQGLISGIGAVEIKPMVSMLTGSFTLSRDCPQGRTLQLTVGVRDPVRESEGWCLQTVQACDMVAGGESEAWDVDCVEQDIGVVEKSRKLDAECVGVRGRGCHPSTCDAVYSMPPTSTATPPRTVEEVPCGDPIDVSDNHRLSCTVTFTDVPAP</sequence>